<comment type="catalytic activity">
    <reaction evidence="1 9">
        <text>Endohydrolysis of (1-&gt;4)-beta-D-glucosidic linkages in cellulose, lichenin and cereal beta-D-glucans.</text>
        <dbReference type="EC" id="3.2.1.4"/>
    </reaction>
</comment>
<dbReference type="GO" id="GO:0030245">
    <property type="term" value="P:cellulose catabolic process"/>
    <property type="evidence" value="ECO:0007669"/>
    <property type="project" value="UniProtKB-KW"/>
</dbReference>
<name>A0A2G2WGL3_CAPBA</name>
<reference evidence="11 12" key="1">
    <citation type="journal article" date="2017" name="Genome Biol.">
        <title>New reference genome sequences of hot pepper reveal the massive evolution of plant disease-resistance genes by retroduplication.</title>
        <authorList>
            <person name="Kim S."/>
            <person name="Park J."/>
            <person name="Yeom S.I."/>
            <person name="Kim Y.M."/>
            <person name="Seo E."/>
            <person name="Kim K.T."/>
            <person name="Kim M.S."/>
            <person name="Lee J.M."/>
            <person name="Cheong K."/>
            <person name="Shin H.S."/>
            <person name="Kim S.B."/>
            <person name="Han K."/>
            <person name="Lee J."/>
            <person name="Park M."/>
            <person name="Lee H.A."/>
            <person name="Lee H.Y."/>
            <person name="Lee Y."/>
            <person name="Oh S."/>
            <person name="Lee J.H."/>
            <person name="Choi E."/>
            <person name="Choi E."/>
            <person name="Lee S.E."/>
            <person name="Jeon J."/>
            <person name="Kim H."/>
            <person name="Choi G."/>
            <person name="Song H."/>
            <person name="Lee J."/>
            <person name="Lee S.C."/>
            <person name="Kwon J.K."/>
            <person name="Lee H.Y."/>
            <person name="Koo N."/>
            <person name="Hong Y."/>
            <person name="Kim R.W."/>
            <person name="Kang W.H."/>
            <person name="Huh J.H."/>
            <person name="Kang B.C."/>
            <person name="Yang T.J."/>
            <person name="Lee Y.H."/>
            <person name="Bennetzen J.L."/>
            <person name="Choi D."/>
        </authorList>
    </citation>
    <scope>NUCLEOTIDE SEQUENCE [LARGE SCALE GENOMIC DNA]</scope>
    <source>
        <strain evidence="12">cv. PBC81</strain>
    </source>
</reference>
<feature type="active site" evidence="8">
    <location>
        <position position="423"/>
    </location>
</feature>
<evidence type="ECO:0000256" key="6">
    <source>
        <dbReference type="ARBA" id="ARBA00023295"/>
    </source>
</evidence>
<evidence type="ECO:0000313" key="11">
    <source>
        <dbReference type="EMBL" id="PHT44270.1"/>
    </source>
</evidence>
<keyword evidence="12" id="KW-1185">Reference proteome</keyword>
<evidence type="ECO:0000256" key="2">
    <source>
        <dbReference type="ARBA" id="ARBA00007072"/>
    </source>
</evidence>
<evidence type="ECO:0000256" key="4">
    <source>
        <dbReference type="ARBA" id="ARBA00023001"/>
    </source>
</evidence>
<dbReference type="InterPro" id="IPR001701">
    <property type="entry name" value="Glyco_hydro_9"/>
</dbReference>
<comment type="similarity">
    <text evidence="2 8 9">Belongs to the glycosyl hydrolase 9 (cellulase E) family.</text>
</comment>
<keyword evidence="7 8" id="KW-0624">Polysaccharide degradation</keyword>
<dbReference type="InterPro" id="IPR018221">
    <property type="entry name" value="Glyco_hydro_9_His_AS"/>
</dbReference>
<dbReference type="PROSITE" id="PS00592">
    <property type="entry name" value="GH9_2"/>
    <property type="match status" value="1"/>
</dbReference>
<dbReference type="SUPFAM" id="SSF48208">
    <property type="entry name" value="Six-hairpin glycosidases"/>
    <property type="match status" value="1"/>
</dbReference>
<dbReference type="AlphaFoldDB" id="A0A2G2WGL3"/>
<keyword evidence="6 8" id="KW-0326">Glycosidase</keyword>
<keyword evidence="5 8" id="KW-0119">Carbohydrate metabolism</keyword>
<dbReference type="FunFam" id="1.50.10.10:FF:000020">
    <property type="entry name" value="Endoglucanase"/>
    <property type="match status" value="1"/>
</dbReference>
<dbReference type="STRING" id="33114.A0A2G2WGL3"/>
<comment type="caution">
    <text evidence="11">The sequence shown here is derived from an EMBL/GenBank/DDBJ whole genome shotgun (WGS) entry which is preliminary data.</text>
</comment>
<evidence type="ECO:0000256" key="9">
    <source>
        <dbReference type="RuleBase" id="RU361166"/>
    </source>
</evidence>
<accession>A0A2G2WGL3</accession>
<dbReference type="Pfam" id="PF00759">
    <property type="entry name" value="Glyco_hydro_9"/>
    <property type="match status" value="1"/>
</dbReference>
<dbReference type="EMBL" id="MLFT02000007">
    <property type="protein sequence ID" value="PHT44270.1"/>
    <property type="molecule type" value="Genomic_DNA"/>
</dbReference>
<evidence type="ECO:0000313" key="12">
    <source>
        <dbReference type="Proteomes" id="UP000224567"/>
    </source>
</evidence>
<dbReference type="Gene3D" id="1.50.10.10">
    <property type="match status" value="1"/>
</dbReference>
<dbReference type="PANTHER" id="PTHR22298">
    <property type="entry name" value="ENDO-1,4-BETA-GLUCANASE"/>
    <property type="match status" value="1"/>
</dbReference>
<dbReference type="InterPro" id="IPR008928">
    <property type="entry name" value="6-hairpin_glycosidase_sf"/>
</dbReference>
<organism evidence="11 12">
    <name type="scientific">Capsicum baccatum</name>
    <name type="common">Peruvian pepper</name>
    <dbReference type="NCBI Taxonomy" id="33114"/>
    <lineage>
        <taxon>Eukaryota</taxon>
        <taxon>Viridiplantae</taxon>
        <taxon>Streptophyta</taxon>
        <taxon>Embryophyta</taxon>
        <taxon>Tracheophyta</taxon>
        <taxon>Spermatophyta</taxon>
        <taxon>Magnoliopsida</taxon>
        <taxon>eudicotyledons</taxon>
        <taxon>Gunneridae</taxon>
        <taxon>Pentapetalae</taxon>
        <taxon>asterids</taxon>
        <taxon>lamiids</taxon>
        <taxon>Solanales</taxon>
        <taxon>Solanaceae</taxon>
        <taxon>Solanoideae</taxon>
        <taxon>Capsiceae</taxon>
        <taxon>Capsicum</taxon>
    </lineage>
</organism>
<reference evidence="12" key="2">
    <citation type="journal article" date="2017" name="J. Anim. Genet.">
        <title>Multiple reference genome sequences of hot pepper reveal the massive evolution of plant disease resistance genes by retroduplication.</title>
        <authorList>
            <person name="Kim S."/>
            <person name="Park J."/>
            <person name="Yeom S.-I."/>
            <person name="Kim Y.-M."/>
            <person name="Seo E."/>
            <person name="Kim K.-T."/>
            <person name="Kim M.-S."/>
            <person name="Lee J.M."/>
            <person name="Cheong K."/>
            <person name="Shin H.-S."/>
            <person name="Kim S.-B."/>
            <person name="Han K."/>
            <person name="Lee J."/>
            <person name="Park M."/>
            <person name="Lee H.-A."/>
            <person name="Lee H.-Y."/>
            <person name="Lee Y."/>
            <person name="Oh S."/>
            <person name="Lee J.H."/>
            <person name="Choi E."/>
            <person name="Choi E."/>
            <person name="Lee S.E."/>
            <person name="Jeon J."/>
            <person name="Kim H."/>
            <person name="Choi G."/>
            <person name="Song H."/>
            <person name="Lee J."/>
            <person name="Lee S.-C."/>
            <person name="Kwon J.-K."/>
            <person name="Lee H.-Y."/>
            <person name="Koo N."/>
            <person name="Hong Y."/>
            <person name="Kim R.W."/>
            <person name="Kang W.-H."/>
            <person name="Huh J.H."/>
            <person name="Kang B.-C."/>
            <person name="Yang T.-J."/>
            <person name="Lee Y.-H."/>
            <person name="Bennetzen J.L."/>
            <person name="Choi D."/>
        </authorList>
    </citation>
    <scope>NUCLEOTIDE SEQUENCE [LARGE SCALE GENOMIC DNA]</scope>
    <source>
        <strain evidence="12">cv. PBC81</strain>
    </source>
</reference>
<dbReference type="Proteomes" id="UP000224567">
    <property type="component" value="Unassembled WGS sequence"/>
</dbReference>
<dbReference type="InterPro" id="IPR012341">
    <property type="entry name" value="6hp_glycosidase-like_sf"/>
</dbReference>
<evidence type="ECO:0000259" key="10">
    <source>
        <dbReference type="Pfam" id="PF00759"/>
    </source>
</evidence>
<proteinExistence type="inferred from homology"/>
<evidence type="ECO:0000256" key="1">
    <source>
        <dbReference type="ARBA" id="ARBA00000966"/>
    </source>
</evidence>
<dbReference type="OrthoDB" id="10257085at2759"/>
<protein>
    <recommendedName>
        <fullName evidence="9">Endoglucanase</fullName>
        <ecNumber evidence="9">3.2.1.4</ecNumber>
    </recommendedName>
</protein>
<evidence type="ECO:0000256" key="3">
    <source>
        <dbReference type="ARBA" id="ARBA00022801"/>
    </source>
</evidence>
<dbReference type="GO" id="GO:0008810">
    <property type="term" value="F:cellulase activity"/>
    <property type="evidence" value="ECO:0007669"/>
    <property type="project" value="UniProtKB-EC"/>
</dbReference>
<evidence type="ECO:0000256" key="7">
    <source>
        <dbReference type="ARBA" id="ARBA00023326"/>
    </source>
</evidence>
<gene>
    <name evidence="11" type="ORF">CQW23_18295</name>
</gene>
<feature type="domain" description="Glycoside hydrolase family 9" evidence="10">
    <location>
        <begin position="39"/>
        <end position="496"/>
    </location>
</feature>
<keyword evidence="4 9" id="KW-0136">Cellulose degradation</keyword>
<sequence>MEGSKIHCKFSRRTIFFQQWTTLVYIFAFVIRFTQSLDYSEALSKSLLYFEAQRSGRLPYNQRAIWRHHSGLTDGLDQGVDLVGGYYDAGDNVKFQLPMAFTITMLSWSVIEYGEDIAAAGEYKYAVEAIKWGTDYFVKAHTHPHVLWIQVGEGDTDHYCWQRPEDMTTSRRAFKVDEDHPGSDVAGETAAALAAASIVFRRTNPHYSHLLLVHAEQLFEFGDKYRGKYDTSVGAAKGYYPSLSGYKDELLWAAMWLYKATDKSYYLKYALQNAQSFGGTTWAIAEFSWDVKYAGLQLLASKLPKQGKEDNKILQEYRSKAEHYICACMNQNNKTNVHRTPGGLLYIRQWNNMQYVSNAAFLLMIYSDHLRETNQMARCERRPVGPEEIFTFAKSQVDYILGLNPRGMSYLVGYGPKYPRRVHHRGASVDSYKKRKGFISCTQGYDNWFGRKNPNPNTLFGALVGGPDNKDRFNDHRRNYMQTEACTYNTAPLVGLFAKLHGLDRGTNIEDSTLFSAK</sequence>
<evidence type="ECO:0000256" key="8">
    <source>
        <dbReference type="PROSITE-ProRule" id="PRU10059"/>
    </source>
</evidence>
<dbReference type="EC" id="3.2.1.4" evidence="9"/>
<evidence type="ECO:0000256" key="5">
    <source>
        <dbReference type="ARBA" id="ARBA00023277"/>
    </source>
</evidence>
<keyword evidence="3 8" id="KW-0378">Hydrolase</keyword>